<dbReference type="SUPFAM" id="SSF53335">
    <property type="entry name" value="S-adenosyl-L-methionine-dependent methyltransferases"/>
    <property type="match status" value="1"/>
</dbReference>
<protein>
    <recommendedName>
        <fullName evidence="5">Methyltransferase</fullName>
    </recommendedName>
</protein>
<evidence type="ECO:0000313" key="3">
    <source>
        <dbReference type="Proteomes" id="UP000232149"/>
    </source>
</evidence>
<dbReference type="RefSeq" id="WP_100785484.1">
    <property type="nucleotide sequence ID" value="NZ_NPDU01000025.1"/>
</dbReference>
<sequence>MNKNLIEQQLLDLGIISENSLEEYFPSVRDRNDISVLRCKNSGVIFLSKTDHINLSYYENKVSFRIGHELDRKVAIRVGQEDARRRADSLGNLLLNKKWLDVGSGVGAVLDLLRPMAKEIVAVELQDNIRKELISAGYRAYSTIEEVEDGNYDVVSLFHVFEHLVNPIDTLKLIKERLNTNGKIIVEVPHARDFLFDFLDCESFKKFTFWSEHLILHTRESLRLFLKEAGFSKVEIIGVQRYPLANHLYWLKNGAPGGHHHWNFLSSNELNIAYENKLASLDKTDTLMAIAEP</sequence>
<dbReference type="AlphaFoldDB" id="A0A2M9YPE4"/>
<dbReference type="Gene3D" id="3.40.50.150">
    <property type="entry name" value="Vaccinia Virus protein VP39"/>
    <property type="match status" value="1"/>
</dbReference>
<evidence type="ECO:0000313" key="1">
    <source>
        <dbReference type="EMBL" id="PJZ53392.1"/>
    </source>
</evidence>
<dbReference type="Pfam" id="PF13489">
    <property type="entry name" value="Methyltransf_23"/>
    <property type="match status" value="1"/>
</dbReference>
<dbReference type="Proteomes" id="UP000232149">
    <property type="component" value="Unassembled WGS sequence"/>
</dbReference>
<dbReference type="InterPro" id="IPR029063">
    <property type="entry name" value="SAM-dependent_MTases_sf"/>
</dbReference>
<comment type="caution">
    <text evidence="1">The sequence shown here is derived from an EMBL/GenBank/DDBJ whole genome shotgun (WGS) entry which is preliminary data.</text>
</comment>
<evidence type="ECO:0008006" key="5">
    <source>
        <dbReference type="Google" id="ProtNLM"/>
    </source>
</evidence>
<accession>A0A2M9YPE4</accession>
<reference evidence="3 4" key="1">
    <citation type="submission" date="2017-07" db="EMBL/GenBank/DDBJ databases">
        <title>Leptospira spp. isolated from tropical soils.</title>
        <authorList>
            <person name="Thibeaux R."/>
            <person name="Iraola G."/>
            <person name="Ferres I."/>
            <person name="Bierque E."/>
            <person name="Girault D."/>
            <person name="Soupe-Gilbert M.-E."/>
            <person name="Picardeau M."/>
            <person name="Goarant C."/>
        </authorList>
    </citation>
    <scope>NUCLEOTIDE SEQUENCE [LARGE SCALE GENOMIC DNA]</scope>
    <source>
        <strain evidence="1 4">FH2-B-C1</strain>
        <strain evidence="2 3">FH2-B-D1</strain>
    </source>
</reference>
<proteinExistence type="predicted"/>
<dbReference type="CDD" id="cd02440">
    <property type="entry name" value="AdoMet_MTases"/>
    <property type="match status" value="1"/>
</dbReference>
<dbReference type="Proteomes" id="UP000232188">
    <property type="component" value="Unassembled WGS sequence"/>
</dbReference>
<dbReference type="PANTHER" id="PTHR43861">
    <property type="entry name" value="TRANS-ACONITATE 2-METHYLTRANSFERASE-RELATED"/>
    <property type="match status" value="1"/>
</dbReference>
<gene>
    <name evidence="2" type="ORF">CH376_11355</name>
    <name evidence="1" type="ORF">CH380_09340</name>
</gene>
<evidence type="ECO:0000313" key="2">
    <source>
        <dbReference type="EMBL" id="PJZ61836.1"/>
    </source>
</evidence>
<evidence type="ECO:0000313" key="4">
    <source>
        <dbReference type="Proteomes" id="UP000232188"/>
    </source>
</evidence>
<keyword evidence="3" id="KW-1185">Reference proteome</keyword>
<name>A0A2M9YPE4_9LEPT</name>
<organism evidence="1 4">
    <name type="scientific">Leptospira adleri</name>
    <dbReference type="NCBI Taxonomy" id="2023186"/>
    <lineage>
        <taxon>Bacteria</taxon>
        <taxon>Pseudomonadati</taxon>
        <taxon>Spirochaetota</taxon>
        <taxon>Spirochaetia</taxon>
        <taxon>Leptospirales</taxon>
        <taxon>Leptospiraceae</taxon>
        <taxon>Leptospira</taxon>
    </lineage>
</organism>
<dbReference type="EMBL" id="NPDV01000007">
    <property type="protein sequence ID" value="PJZ53392.1"/>
    <property type="molecule type" value="Genomic_DNA"/>
</dbReference>
<dbReference type="EMBL" id="NPDU01000025">
    <property type="protein sequence ID" value="PJZ61836.1"/>
    <property type="molecule type" value="Genomic_DNA"/>
</dbReference>